<evidence type="ECO:0000259" key="4">
    <source>
        <dbReference type="Pfam" id="PF24053"/>
    </source>
</evidence>
<gene>
    <name evidence="5" type="ORF">RHGRI_005999</name>
</gene>
<dbReference type="AlphaFoldDB" id="A0AAV6LFD0"/>
<name>A0AAV6LFD0_9ERIC</name>
<reference evidence="5" key="1">
    <citation type="submission" date="2020-08" db="EMBL/GenBank/DDBJ databases">
        <title>Plant Genome Project.</title>
        <authorList>
            <person name="Zhang R.-G."/>
        </authorList>
    </citation>
    <scope>NUCLEOTIDE SEQUENCE</scope>
    <source>
        <strain evidence="5">WSP0</strain>
        <tissue evidence="5">Leaf</tissue>
    </source>
</reference>
<accession>A0AAV6LFD0</accession>
<feature type="region of interest" description="Disordered" evidence="1">
    <location>
        <begin position="29"/>
        <end position="179"/>
    </location>
</feature>
<keyword evidence="3" id="KW-0732">Signal</keyword>
<dbReference type="PANTHER" id="PTHR34200">
    <property type="entry name" value="DENTIN SIALOPHOSPHOPROTEIN-LIKE ISOFORM X1"/>
    <property type="match status" value="1"/>
</dbReference>
<feature type="region of interest" description="Disordered" evidence="1">
    <location>
        <begin position="361"/>
        <end position="403"/>
    </location>
</feature>
<evidence type="ECO:0000313" key="5">
    <source>
        <dbReference type="EMBL" id="KAG5563430.1"/>
    </source>
</evidence>
<feature type="domain" description="DUF7356" evidence="4">
    <location>
        <begin position="173"/>
        <end position="278"/>
    </location>
</feature>
<sequence length="403" mass="43382">MGRNHMLLLTLCWSLIVVALAARPATDLEVKGTPNTGLDPKSQPTLNNTSNLNEKTGGLNSVVDSDKVDRVKNDRAQVGGSKEGIEDNKVGERNPSEQKDVDPKGDEKKGEDGPVGKGENKEGDQVEKKDEDGSVEKGGNKVGLSEGGKGDNKDGSKSKKATEEPVVLPLVRKESSRGEECDAAASNSCKVEKDALIACLRVPGNDSPDLSLLIQNKGNGPLNVTISAPIFVQLEKTNVQLQQKENIKVKVSITEGGTDCMIVLTAGSGNCSLDFGDPTSPNPMKETEDSRKSAYINLVKKPHLIAFAVISTLLLITASAWMCVTFKRRHFDSNASKYQKLDMELPVSGGGKVVSEINDGWDNNWDDNWDDEEAPKTPSMPVTPSVSSKGLASRRLNKEGWKD</sequence>
<keyword evidence="2" id="KW-1133">Transmembrane helix</keyword>
<dbReference type="EMBL" id="JACTNZ010000002">
    <property type="protein sequence ID" value="KAG5563430.1"/>
    <property type="molecule type" value="Genomic_DNA"/>
</dbReference>
<feature type="chain" id="PRO_5043619222" description="DUF7356 domain-containing protein" evidence="3">
    <location>
        <begin position="22"/>
        <end position="403"/>
    </location>
</feature>
<evidence type="ECO:0000256" key="1">
    <source>
        <dbReference type="SAM" id="MobiDB-lite"/>
    </source>
</evidence>
<protein>
    <recommendedName>
        <fullName evidence="4">DUF7356 domain-containing protein</fullName>
    </recommendedName>
</protein>
<feature type="compositionally biased region" description="Basic and acidic residues" evidence="1">
    <location>
        <begin position="148"/>
        <end position="163"/>
    </location>
</feature>
<feature type="compositionally biased region" description="Acidic residues" evidence="1">
    <location>
        <begin position="364"/>
        <end position="373"/>
    </location>
</feature>
<evidence type="ECO:0000256" key="2">
    <source>
        <dbReference type="SAM" id="Phobius"/>
    </source>
</evidence>
<organism evidence="5 6">
    <name type="scientific">Rhododendron griersonianum</name>
    <dbReference type="NCBI Taxonomy" id="479676"/>
    <lineage>
        <taxon>Eukaryota</taxon>
        <taxon>Viridiplantae</taxon>
        <taxon>Streptophyta</taxon>
        <taxon>Embryophyta</taxon>
        <taxon>Tracheophyta</taxon>
        <taxon>Spermatophyta</taxon>
        <taxon>Magnoliopsida</taxon>
        <taxon>eudicotyledons</taxon>
        <taxon>Gunneridae</taxon>
        <taxon>Pentapetalae</taxon>
        <taxon>asterids</taxon>
        <taxon>Ericales</taxon>
        <taxon>Ericaceae</taxon>
        <taxon>Ericoideae</taxon>
        <taxon>Rhodoreae</taxon>
        <taxon>Rhododendron</taxon>
    </lineage>
</organism>
<proteinExistence type="predicted"/>
<dbReference type="InterPro" id="IPR055780">
    <property type="entry name" value="DUF7356"/>
</dbReference>
<evidence type="ECO:0000256" key="3">
    <source>
        <dbReference type="SAM" id="SignalP"/>
    </source>
</evidence>
<comment type="caution">
    <text evidence="5">The sequence shown here is derived from an EMBL/GenBank/DDBJ whole genome shotgun (WGS) entry which is preliminary data.</text>
</comment>
<feature type="compositionally biased region" description="Basic and acidic residues" evidence="1">
    <location>
        <begin position="64"/>
        <end position="75"/>
    </location>
</feature>
<feature type="compositionally biased region" description="Basic and acidic residues" evidence="1">
    <location>
        <begin position="83"/>
        <end position="139"/>
    </location>
</feature>
<keyword evidence="2" id="KW-0472">Membrane</keyword>
<feature type="compositionally biased region" description="Polar residues" evidence="1">
    <location>
        <begin position="42"/>
        <end position="54"/>
    </location>
</feature>
<dbReference type="Proteomes" id="UP000823749">
    <property type="component" value="Chromosome 2"/>
</dbReference>
<feature type="transmembrane region" description="Helical" evidence="2">
    <location>
        <begin position="304"/>
        <end position="324"/>
    </location>
</feature>
<feature type="compositionally biased region" description="Low complexity" evidence="1">
    <location>
        <begin position="376"/>
        <end position="389"/>
    </location>
</feature>
<evidence type="ECO:0000313" key="6">
    <source>
        <dbReference type="Proteomes" id="UP000823749"/>
    </source>
</evidence>
<keyword evidence="6" id="KW-1185">Reference proteome</keyword>
<feature type="signal peptide" evidence="3">
    <location>
        <begin position="1"/>
        <end position="21"/>
    </location>
</feature>
<keyword evidence="2" id="KW-0812">Transmembrane</keyword>
<dbReference type="PANTHER" id="PTHR34200:SF8">
    <property type="entry name" value="TRANSMEMBRANE PROTEIN"/>
    <property type="match status" value="1"/>
</dbReference>
<dbReference type="Pfam" id="PF24053">
    <property type="entry name" value="DUF7356"/>
    <property type="match status" value="1"/>
</dbReference>